<dbReference type="Proteomes" id="UP000192940">
    <property type="component" value="Chromosome I"/>
</dbReference>
<reference evidence="2 3" key="1">
    <citation type="submission" date="2017-04" db="EMBL/GenBank/DDBJ databases">
        <authorList>
            <person name="Afonso C.L."/>
            <person name="Miller P.J."/>
            <person name="Scott M.A."/>
            <person name="Spackman E."/>
            <person name="Goraichik I."/>
            <person name="Dimitrov K.M."/>
            <person name="Suarez D.L."/>
            <person name="Swayne D.E."/>
        </authorList>
    </citation>
    <scope>NUCLEOTIDE SEQUENCE [LARGE SCALE GENOMIC DNA]</scope>
    <source>
        <strain evidence="2 3">N3/975</strain>
    </source>
</reference>
<keyword evidence="1" id="KW-0812">Transmembrane</keyword>
<sequence length="260" mass="30181">MFEGKDYQMLKKAGVMILSVLVLGMVTVYFDNSPTAKRVMESVEENFPEEKMKKQERAARPWLTKDERINFLGKPALISMNGSVLLSHGAIESASKRILKQLTDVNQFEIFGSSTNSYQFLAVYDVTETLPATVNQHMGNNVKNNIMGPDFENIQLDLKGYSLILSYFRSTDGSFQKIMEARWVPTELRESELQYERYEKQMDLRIKPDASDDNEYLNHAVRSDMEQQFREQRLERRYKARDQYLLQDSNGKTAVIPFKE</sequence>
<feature type="transmembrane region" description="Helical" evidence="1">
    <location>
        <begin position="12"/>
        <end position="30"/>
    </location>
</feature>
<evidence type="ECO:0000313" key="2">
    <source>
        <dbReference type="EMBL" id="SMF89609.1"/>
    </source>
</evidence>
<keyword evidence="1" id="KW-0472">Membrane</keyword>
<proteinExistence type="predicted"/>
<keyword evidence="3" id="KW-1185">Reference proteome</keyword>
<keyword evidence="1" id="KW-1133">Transmembrane helix</keyword>
<dbReference type="STRING" id="1313296.SAMN05661091_4711"/>
<gene>
    <name evidence="2" type="ORF">SAMN05661091_4711</name>
</gene>
<dbReference type="AlphaFoldDB" id="A0A1X7HMT9"/>
<protein>
    <submittedName>
        <fullName evidence="2">Uncharacterized protein</fullName>
    </submittedName>
</protein>
<organism evidence="2 3">
    <name type="scientific">Paenibacillus uliginis N3/975</name>
    <dbReference type="NCBI Taxonomy" id="1313296"/>
    <lineage>
        <taxon>Bacteria</taxon>
        <taxon>Bacillati</taxon>
        <taxon>Bacillota</taxon>
        <taxon>Bacilli</taxon>
        <taxon>Bacillales</taxon>
        <taxon>Paenibacillaceae</taxon>
        <taxon>Paenibacillus</taxon>
    </lineage>
</organism>
<dbReference type="EMBL" id="LT840184">
    <property type="protein sequence ID" value="SMF89609.1"/>
    <property type="molecule type" value="Genomic_DNA"/>
</dbReference>
<evidence type="ECO:0000313" key="3">
    <source>
        <dbReference type="Proteomes" id="UP000192940"/>
    </source>
</evidence>
<accession>A0A1X7HMT9</accession>
<name>A0A1X7HMT9_9BACL</name>
<evidence type="ECO:0000256" key="1">
    <source>
        <dbReference type="SAM" id="Phobius"/>
    </source>
</evidence>